<dbReference type="GO" id="GO:0005524">
    <property type="term" value="F:ATP binding"/>
    <property type="evidence" value="ECO:0007669"/>
    <property type="project" value="UniProtKB-KW"/>
</dbReference>
<evidence type="ECO:0000256" key="1">
    <source>
        <dbReference type="ARBA" id="ARBA00006914"/>
    </source>
</evidence>
<dbReference type="InterPro" id="IPR003593">
    <property type="entry name" value="AAA+_ATPase"/>
</dbReference>
<evidence type="ECO:0000256" key="3">
    <source>
        <dbReference type="ARBA" id="ARBA00022840"/>
    </source>
</evidence>
<dbReference type="Gene3D" id="3.40.50.300">
    <property type="entry name" value="P-loop containing nucleotide triphosphate hydrolases"/>
    <property type="match status" value="2"/>
</dbReference>
<evidence type="ECO:0000256" key="2">
    <source>
        <dbReference type="ARBA" id="ARBA00022741"/>
    </source>
</evidence>
<dbReference type="Proteomes" id="UP000237440">
    <property type="component" value="Unassembled WGS sequence"/>
</dbReference>
<dbReference type="RefSeq" id="WP_103396085.1">
    <property type="nucleotide sequence ID" value="NZ_MUJK01000005.1"/>
</dbReference>
<accession>A0A2S3VMM1</accession>
<dbReference type="CDD" id="cd19481">
    <property type="entry name" value="RecA-like_protease"/>
    <property type="match status" value="1"/>
</dbReference>
<dbReference type="InterPro" id="IPR003959">
    <property type="entry name" value="ATPase_AAA_core"/>
</dbReference>
<feature type="domain" description="AAA+ ATPase" evidence="5">
    <location>
        <begin position="494"/>
        <end position="623"/>
    </location>
</feature>
<evidence type="ECO:0000313" key="7">
    <source>
        <dbReference type="Proteomes" id="UP000237440"/>
    </source>
</evidence>
<organism evidence="6 7">
    <name type="scientific">Pseudomonas laurylsulfativorans</name>
    <dbReference type="NCBI Taxonomy" id="1943631"/>
    <lineage>
        <taxon>Bacteria</taxon>
        <taxon>Pseudomonadati</taxon>
        <taxon>Pseudomonadota</taxon>
        <taxon>Gammaproteobacteria</taxon>
        <taxon>Pseudomonadales</taxon>
        <taxon>Pseudomonadaceae</taxon>
        <taxon>Pseudomonas</taxon>
    </lineage>
</organism>
<evidence type="ECO:0000259" key="5">
    <source>
        <dbReference type="SMART" id="SM00382"/>
    </source>
</evidence>
<keyword evidence="3" id="KW-0067">ATP-binding</keyword>
<feature type="domain" description="AAA+ ATPase" evidence="5">
    <location>
        <begin position="256"/>
        <end position="387"/>
    </location>
</feature>
<gene>
    <name evidence="6" type="ORF">B0D71_18420</name>
</gene>
<feature type="region of interest" description="Disordered" evidence="4">
    <location>
        <begin position="1"/>
        <end position="21"/>
    </location>
</feature>
<comment type="similarity">
    <text evidence="1">Belongs to the AAA ATPase family.</text>
</comment>
<dbReference type="InterPro" id="IPR027417">
    <property type="entry name" value="P-loop_NTPase"/>
</dbReference>
<keyword evidence="2" id="KW-0547">Nucleotide-binding</keyword>
<evidence type="ECO:0000256" key="4">
    <source>
        <dbReference type="SAM" id="MobiDB-lite"/>
    </source>
</evidence>
<dbReference type="GO" id="GO:0016887">
    <property type="term" value="F:ATP hydrolysis activity"/>
    <property type="evidence" value="ECO:0007669"/>
    <property type="project" value="InterPro"/>
</dbReference>
<reference evidence="7" key="1">
    <citation type="submission" date="2017-02" db="EMBL/GenBank/DDBJ databases">
        <authorList>
            <person name="Furmanczyk E.M."/>
        </authorList>
    </citation>
    <scope>NUCLEOTIDE SEQUENCE [LARGE SCALE GENOMIC DNA]</scope>
    <source>
        <strain evidence="7">AP3_22</strain>
    </source>
</reference>
<keyword evidence="7" id="KW-1185">Reference proteome</keyword>
<comment type="caution">
    <text evidence="6">The sequence shown here is derived from an EMBL/GenBank/DDBJ whole genome shotgun (WGS) entry which is preliminary data.</text>
</comment>
<dbReference type="PANTHER" id="PTHR23073">
    <property type="entry name" value="26S PROTEASOME REGULATORY SUBUNIT"/>
    <property type="match status" value="1"/>
</dbReference>
<dbReference type="InterPro" id="IPR050221">
    <property type="entry name" value="26S_Proteasome_ATPase"/>
</dbReference>
<protein>
    <submittedName>
        <fullName evidence="6">ATPase</fullName>
    </submittedName>
</protein>
<dbReference type="OrthoDB" id="9809379at2"/>
<name>A0A2S3VMM1_9PSED</name>
<dbReference type="EMBL" id="MUJK01000005">
    <property type="protein sequence ID" value="POF41207.1"/>
    <property type="molecule type" value="Genomic_DNA"/>
</dbReference>
<dbReference type="SUPFAM" id="SSF52540">
    <property type="entry name" value="P-loop containing nucleoside triphosphate hydrolases"/>
    <property type="match status" value="2"/>
</dbReference>
<dbReference type="Pfam" id="PF00004">
    <property type="entry name" value="AAA"/>
    <property type="match status" value="2"/>
</dbReference>
<sequence>MPIRRRSASSTTLRASGPHSSDTCALSLKWVFMLMLDLGGHRNFIQRHHFNDDEIAAELGLQELVDADDFSPAPALRRLKRERLAFDLAFPVVGYPDRLQANVQALGQLIGLDAIEQRILAFCVLLHTDPCLNDASDQLGALGFNRTMRVLSTLLDIPQQDVAPYLANEGRLARAGLIEVNARSCTVSTLSSRLVIESSDFLQQLRFSHGQPIELFKYAFRLSPPGHLSEKDYHHLGRSLEIATIYLKKALAEGRRGVNILLYGPPGTGKTQLSRLLARLLGASLYEIACTDSDGDPVSAHQRLCALRSAMSALQSQKALLLLDEIEDIFDTSPLPFSGKSKTQKGWINRMLEENSLPCFWLSNDIECLDNAYIRRFDVVIELPNPPKSQREQIVRECGGDRLGEVLVEKLVEHEEMTPAVIARAARIARNLHPRAGKRLDATVECLVDATLKAQGFEQLGRHQVQQLPSYYSPSLINADISLDGLIDGLRKHPEARLCFYGPPGTGKTAFGHWLAQELKKPLMVQRVSDLVSPFVGTTEQNLAKAFEKASDEQAVLLLDEVDSFLQDRKKATQSWEVTAVNEMLTQMESYRGLFIASTNLMRDLDEASLRRFDLKIHFGFLKPLQIQTLFNAHLQTLKLKDPAKTSGLRLSREVNLTPGDFALIARRARFKPFASAEELAQALLAESRLKMPVQRPIGFVN</sequence>
<dbReference type="SMART" id="SM00382">
    <property type="entry name" value="AAA"/>
    <property type="match status" value="2"/>
</dbReference>
<evidence type="ECO:0000313" key="6">
    <source>
        <dbReference type="EMBL" id="POF41207.1"/>
    </source>
</evidence>
<dbReference type="AlphaFoldDB" id="A0A2S3VMM1"/>
<proteinExistence type="inferred from homology"/>